<name>A0A0V0HF21_SOLCH</name>
<proteinExistence type="predicted"/>
<keyword evidence="1" id="KW-0812">Transmembrane</keyword>
<keyword evidence="1" id="KW-0472">Membrane</keyword>
<organism evidence="2">
    <name type="scientific">Solanum chacoense</name>
    <name type="common">Chaco potato</name>
    <dbReference type="NCBI Taxonomy" id="4108"/>
    <lineage>
        <taxon>Eukaryota</taxon>
        <taxon>Viridiplantae</taxon>
        <taxon>Streptophyta</taxon>
        <taxon>Embryophyta</taxon>
        <taxon>Tracheophyta</taxon>
        <taxon>Spermatophyta</taxon>
        <taxon>Magnoliopsida</taxon>
        <taxon>eudicotyledons</taxon>
        <taxon>Gunneridae</taxon>
        <taxon>Pentapetalae</taxon>
        <taxon>asterids</taxon>
        <taxon>lamiids</taxon>
        <taxon>Solanales</taxon>
        <taxon>Solanaceae</taxon>
        <taxon>Solanoideae</taxon>
        <taxon>Solaneae</taxon>
        <taxon>Solanum</taxon>
    </lineage>
</organism>
<reference evidence="2" key="1">
    <citation type="submission" date="2015-12" db="EMBL/GenBank/DDBJ databases">
        <title>Gene expression during late stages of embryo sac development: a critical building block for successful pollen-pistil interactions.</title>
        <authorList>
            <person name="Liu Y."/>
            <person name="Joly V."/>
            <person name="Sabar M."/>
            <person name="Matton D.P."/>
        </authorList>
    </citation>
    <scope>NUCLEOTIDE SEQUENCE</scope>
</reference>
<evidence type="ECO:0000313" key="2">
    <source>
        <dbReference type="EMBL" id="JAP18027.1"/>
    </source>
</evidence>
<sequence>MTKPSHSQFLRSRTSRNSKARVHLPRFSFKFLQEHCSSRYVSILIVLGLFSLTPIMQFHS</sequence>
<protein>
    <submittedName>
        <fullName evidence="2">Putative ovule protein</fullName>
    </submittedName>
</protein>
<evidence type="ECO:0000256" key="1">
    <source>
        <dbReference type="SAM" id="Phobius"/>
    </source>
</evidence>
<dbReference type="EMBL" id="GEDG01021783">
    <property type="protein sequence ID" value="JAP18027.1"/>
    <property type="molecule type" value="Transcribed_RNA"/>
</dbReference>
<feature type="transmembrane region" description="Helical" evidence="1">
    <location>
        <begin position="40"/>
        <end position="59"/>
    </location>
</feature>
<keyword evidence="1" id="KW-1133">Transmembrane helix</keyword>
<accession>A0A0V0HF21</accession>
<dbReference type="AlphaFoldDB" id="A0A0V0HF21"/>